<sequence>MGSSYLTNPLIFLVQTLFGLYILAILLRFLLQIVRADFYNPISQFLVKVTNPLLKPLRRMIPGFGGIDISSLILAWVLKAVELFIVIMIAGQSASLLAPLLLAIPELVELTINIFLFAVLIQVILSWFSPGNYNPAVSLLYSLTGPVMRPAQKLLPPVGGLDLSPMLVMIGLVLLKMLLIPPLQQLTNSLIQ</sequence>
<feature type="transmembrane region" description="Helical" evidence="2">
    <location>
        <begin position="12"/>
        <end position="31"/>
    </location>
</feature>
<gene>
    <name evidence="3" type="ORF">JAZ04_10940</name>
</gene>
<dbReference type="GO" id="GO:0016020">
    <property type="term" value="C:membrane"/>
    <property type="evidence" value="ECO:0007669"/>
    <property type="project" value="InterPro"/>
</dbReference>
<accession>A0A9E4K594</accession>
<evidence type="ECO:0000313" key="3">
    <source>
        <dbReference type="EMBL" id="MCG7939354.1"/>
    </source>
</evidence>
<proteinExistence type="inferred from homology"/>
<organism evidence="3 4">
    <name type="scientific">Candidatus Thiodiazotropha lotti</name>
    <dbReference type="NCBI Taxonomy" id="2792787"/>
    <lineage>
        <taxon>Bacteria</taxon>
        <taxon>Pseudomonadati</taxon>
        <taxon>Pseudomonadota</taxon>
        <taxon>Gammaproteobacteria</taxon>
        <taxon>Chromatiales</taxon>
        <taxon>Sedimenticolaceae</taxon>
        <taxon>Candidatus Thiodiazotropha</taxon>
    </lineage>
</organism>
<comment type="similarity">
    <text evidence="1">Belongs to the YggT family.</text>
</comment>
<dbReference type="PANTHER" id="PTHR33219:SF14">
    <property type="entry name" value="PROTEIN COFACTOR ASSEMBLY OF COMPLEX C SUBUNIT B CCB3, CHLOROPLASTIC-RELATED"/>
    <property type="match status" value="1"/>
</dbReference>
<comment type="caution">
    <text evidence="3">The sequence shown here is derived from an EMBL/GenBank/DDBJ whole genome shotgun (WGS) entry which is preliminary data.</text>
</comment>
<dbReference type="Proteomes" id="UP000886687">
    <property type="component" value="Unassembled WGS sequence"/>
</dbReference>
<reference evidence="3" key="1">
    <citation type="journal article" date="2021" name="Proc. Natl. Acad. Sci. U.S.A.">
        <title>Global biogeography of chemosynthetic symbionts reveals both localized and globally distributed symbiont groups. .</title>
        <authorList>
            <person name="Osvatic J.T."/>
            <person name="Wilkins L.G.E."/>
            <person name="Leibrecht L."/>
            <person name="Leray M."/>
            <person name="Zauner S."/>
            <person name="Polzin J."/>
            <person name="Camacho Y."/>
            <person name="Gros O."/>
            <person name="van Gils J.A."/>
            <person name="Eisen J.A."/>
            <person name="Petersen J.M."/>
            <person name="Yuen B."/>
        </authorList>
    </citation>
    <scope>NUCLEOTIDE SEQUENCE</scope>
    <source>
        <strain evidence="3">MAGL173</strain>
    </source>
</reference>
<evidence type="ECO:0000256" key="1">
    <source>
        <dbReference type="ARBA" id="ARBA00010894"/>
    </source>
</evidence>
<dbReference type="AlphaFoldDB" id="A0A9E4K594"/>
<protein>
    <submittedName>
        <fullName evidence="3">YggT family protein</fullName>
    </submittedName>
</protein>
<feature type="transmembrane region" description="Helical" evidence="2">
    <location>
        <begin position="163"/>
        <end position="183"/>
    </location>
</feature>
<dbReference type="EMBL" id="JAEPDI010000005">
    <property type="protein sequence ID" value="MCG7939354.1"/>
    <property type="molecule type" value="Genomic_DNA"/>
</dbReference>
<feature type="transmembrane region" description="Helical" evidence="2">
    <location>
        <begin position="84"/>
        <end position="103"/>
    </location>
</feature>
<name>A0A9E4K594_9GAMM</name>
<keyword evidence="2" id="KW-1133">Transmembrane helix</keyword>
<keyword evidence="2" id="KW-0812">Transmembrane</keyword>
<dbReference type="Pfam" id="PF02325">
    <property type="entry name" value="CCB3_YggT"/>
    <property type="match status" value="2"/>
</dbReference>
<feature type="transmembrane region" description="Helical" evidence="2">
    <location>
        <begin position="110"/>
        <end position="129"/>
    </location>
</feature>
<evidence type="ECO:0000256" key="2">
    <source>
        <dbReference type="SAM" id="Phobius"/>
    </source>
</evidence>
<feature type="transmembrane region" description="Helical" evidence="2">
    <location>
        <begin position="60"/>
        <end position="78"/>
    </location>
</feature>
<dbReference type="InterPro" id="IPR003425">
    <property type="entry name" value="CCB3/YggT"/>
</dbReference>
<dbReference type="PANTHER" id="PTHR33219">
    <property type="entry name" value="YLMG HOMOLOG PROTEIN 2, CHLOROPLASTIC"/>
    <property type="match status" value="1"/>
</dbReference>
<keyword evidence="2" id="KW-0472">Membrane</keyword>
<evidence type="ECO:0000313" key="4">
    <source>
        <dbReference type="Proteomes" id="UP000886687"/>
    </source>
</evidence>